<sequence length="285" mass="30844">MATHFLEGEISNESPEDASFHIIPVPLESSVSYGAGTASGPEAIIEASTQLELWDGKSIPAEGGIHTAEPIDCSKDISKTIDDVEDAVSYAVECEAIPFIIGGEHTVTIGALRALQQKYGRFGIVQFDAHADLRDTYEGSLYSHACVMRRASEDLKLPIFQIGVRALCSEEVEYRKEAEVLHLDARKLYLRGIPKILLPADFPEKIYITFDVDGLDPSVIRATGTPVPGGLSWHDALTLLERAVSGRKVIGADVVELAPSEGDHASDFAAAQLAYQIMGLCSPEY</sequence>
<feature type="binding site" evidence="4">
    <location>
        <position position="128"/>
    </location>
    <ligand>
        <name>Mn(2+)</name>
        <dbReference type="ChEBI" id="CHEBI:29035"/>
        <label>1</label>
    </ligand>
</feature>
<keyword evidence="3" id="KW-0378">Hydrolase</keyword>
<evidence type="ECO:0000256" key="3">
    <source>
        <dbReference type="ARBA" id="ARBA00022801"/>
    </source>
</evidence>
<feature type="binding site" evidence="4">
    <location>
        <position position="132"/>
    </location>
    <ligand>
        <name>Mn(2+)</name>
        <dbReference type="ChEBI" id="CHEBI:29035"/>
        <label>1</label>
    </ligand>
</feature>
<dbReference type="InterPro" id="IPR006035">
    <property type="entry name" value="Ureohydrolase"/>
</dbReference>
<dbReference type="PANTHER" id="PTHR11358">
    <property type="entry name" value="ARGINASE/AGMATINASE"/>
    <property type="match status" value="1"/>
</dbReference>
<dbReference type="PANTHER" id="PTHR11358:SF26">
    <property type="entry name" value="GUANIDINO ACID HYDROLASE, MITOCHONDRIAL"/>
    <property type="match status" value="1"/>
</dbReference>
<comment type="cofactor">
    <cofactor evidence="4">
        <name>Mn(2+)</name>
        <dbReference type="ChEBI" id="CHEBI:29035"/>
    </cofactor>
    <text evidence="4">Binds 2 manganese ions per subunit.</text>
</comment>
<evidence type="ECO:0000256" key="4">
    <source>
        <dbReference type="PIRSR" id="PIRSR036979-1"/>
    </source>
</evidence>
<dbReference type="InterPro" id="IPR005925">
    <property type="entry name" value="Agmatinase-rel"/>
</dbReference>
<name>A0A1X7EWC7_9BACT</name>
<feature type="binding site" evidence="4">
    <location>
        <position position="130"/>
    </location>
    <ligand>
        <name>Mn(2+)</name>
        <dbReference type="ChEBI" id="CHEBI:29035"/>
        <label>1</label>
    </ligand>
</feature>
<evidence type="ECO:0000313" key="5">
    <source>
        <dbReference type="EMBL" id="SMF41275.1"/>
    </source>
</evidence>
<dbReference type="PROSITE" id="PS51409">
    <property type="entry name" value="ARGINASE_2"/>
    <property type="match status" value="1"/>
</dbReference>
<organism evidence="5 6">
    <name type="scientific">Desulfovibrio gilichinskyi</name>
    <dbReference type="NCBI Taxonomy" id="1519643"/>
    <lineage>
        <taxon>Bacteria</taxon>
        <taxon>Pseudomonadati</taxon>
        <taxon>Thermodesulfobacteriota</taxon>
        <taxon>Desulfovibrionia</taxon>
        <taxon>Desulfovibrionales</taxon>
        <taxon>Desulfovibrionaceae</taxon>
        <taxon>Desulfovibrio</taxon>
    </lineage>
</organism>
<gene>
    <name evidence="5" type="ORF">SAMN06295933_3399</name>
</gene>
<keyword evidence="2 4" id="KW-0479">Metal-binding</keyword>
<dbReference type="Gene3D" id="3.40.800.10">
    <property type="entry name" value="Ureohydrolase domain"/>
    <property type="match status" value="1"/>
</dbReference>
<evidence type="ECO:0000313" key="6">
    <source>
        <dbReference type="Proteomes" id="UP000192906"/>
    </source>
</evidence>
<dbReference type="EMBL" id="FWZU01000007">
    <property type="protein sequence ID" value="SMF41275.1"/>
    <property type="molecule type" value="Genomic_DNA"/>
</dbReference>
<comment type="similarity">
    <text evidence="1">Belongs to the arginase family. Agmatinase subfamily.</text>
</comment>
<feature type="binding site" evidence="4">
    <location>
        <position position="105"/>
    </location>
    <ligand>
        <name>Mn(2+)</name>
        <dbReference type="ChEBI" id="CHEBI:29035"/>
        <label>1</label>
    </ligand>
</feature>
<dbReference type="InterPro" id="IPR023696">
    <property type="entry name" value="Ureohydrolase_dom_sf"/>
</dbReference>
<dbReference type="STRING" id="1519643.SAMN06295933_3399"/>
<dbReference type="CDD" id="cd11593">
    <property type="entry name" value="Agmatinase-like_2"/>
    <property type="match status" value="1"/>
</dbReference>
<proteinExistence type="inferred from homology"/>
<accession>A0A1X7EWC7</accession>
<dbReference type="SUPFAM" id="SSF52768">
    <property type="entry name" value="Arginase/deacetylase"/>
    <property type="match status" value="1"/>
</dbReference>
<dbReference type="AlphaFoldDB" id="A0A1X7EWC7"/>
<feature type="binding site" evidence="4">
    <location>
        <position position="213"/>
    </location>
    <ligand>
        <name>Mn(2+)</name>
        <dbReference type="ChEBI" id="CHEBI:29035"/>
        <label>1</label>
    </ligand>
</feature>
<dbReference type="RefSeq" id="WP_085104420.1">
    <property type="nucleotide sequence ID" value="NZ_FWZU01000007.1"/>
</dbReference>
<reference evidence="6" key="1">
    <citation type="submission" date="2017-04" db="EMBL/GenBank/DDBJ databases">
        <authorList>
            <person name="Varghese N."/>
            <person name="Submissions S."/>
        </authorList>
    </citation>
    <scope>NUCLEOTIDE SEQUENCE [LARGE SCALE GENOMIC DNA]</scope>
    <source>
        <strain evidence="6">K3S</strain>
    </source>
</reference>
<dbReference type="PIRSF" id="PIRSF036979">
    <property type="entry name" value="Arginase"/>
    <property type="match status" value="1"/>
</dbReference>
<keyword evidence="6" id="KW-1185">Reference proteome</keyword>
<protein>
    <submittedName>
        <fullName evidence="5">Agmatinase</fullName>
    </submittedName>
</protein>
<dbReference type="GO" id="GO:0033389">
    <property type="term" value="P:putrescine biosynthetic process from arginine, via agmatine"/>
    <property type="evidence" value="ECO:0007669"/>
    <property type="project" value="TreeGrafter"/>
</dbReference>
<evidence type="ECO:0000256" key="1">
    <source>
        <dbReference type="ARBA" id="ARBA00009227"/>
    </source>
</evidence>
<evidence type="ECO:0000256" key="2">
    <source>
        <dbReference type="ARBA" id="ARBA00022723"/>
    </source>
</evidence>
<keyword evidence="4" id="KW-0464">Manganese</keyword>
<dbReference type="NCBIfam" id="TIGR01230">
    <property type="entry name" value="agmatinase"/>
    <property type="match status" value="1"/>
</dbReference>
<feature type="binding site" evidence="4">
    <location>
        <position position="211"/>
    </location>
    <ligand>
        <name>Mn(2+)</name>
        <dbReference type="ChEBI" id="CHEBI:29035"/>
        <label>1</label>
    </ligand>
</feature>
<dbReference type="GO" id="GO:0046872">
    <property type="term" value="F:metal ion binding"/>
    <property type="evidence" value="ECO:0007669"/>
    <property type="project" value="UniProtKB-KW"/>
</dbReference>
<dbReference type="GO" id="GO:0008783">
    <property type="term" value="F:agmatinase activity"/>
    <property type="evidence" value="ECO:0007669"/>
    <property type="project" value="TreeGrafter"/>
</dbReference>
<dbReference type="Pfam" id="PF00491">
    <property type="entry name" value="Arginase"/>
    <property type="match status" value="1"/>
</dbReference>
<dbReference type="OrthoDB" id="9789727at2"/>
<dbReference type="Proteomes" id="UP000192906">
    <property type="component" value="Unassembled WGS sequence"/>
</dbReference>